<proteinExistence type="predicted"/>
<dbReference type="InterPro" id="IPR018966">
    <property type="entry name" value="VTC_domain"/>
</dbReference>
<comment type="caution">
    <text evidence="3">The sequence shown here is derived from an EMBL/GenBank/DDBJ whole genome shotgun (WGS) entry which is preliminary data.</text>
</comment>
<dbReference type="EMBL" id="VTXC01000012">
    <property type="protein sequence ID" value="NOH70928.1"/>
    <property type="molecule type" value="Genomic_DNA"/>
</dbReference>
<dbReference type="Proteomes" id="UP000269041">
    <property type="component" value="Unassembled WGS sequence"/>
</dbReference>
<dbReference type="Proteomes" id="UP000565719">
    <property type="component" value="Unassembled WGS sequence"/>
</dbReference>
<evidence type="ECO:0000313" key="2">
    <source>
        <dbReference type="EMBL" id="NOH70928.1"/>
    </source>
</evidence>
<dbReference type="CDD" id="cd07750">
    <property type="entry name" value="PolyPPase_VTC_like"/>
    <property type="match status" value="1"/>
</dbReference>
<evidence type="ECO:0000259" key="1">
    <source>
        <dbReference type="Pfam" id="PF09359"/>
    </source>
</evidence>
<gene>
    <name evidence="3" type="ORF">EJA03_11520</name>
    <name evidence="2" type="ORF">F0225_06185</name>
</gene>
<dbReference type="EMBL" id="RSFA01000048">
    <property type="protein sequence ID" value="RSD30922.1"/>
    <property type="molecule type" value="Genomic_DNA"/>
</dbReference>
<dbReference type="Pfam" id="PF09359">
    <property type="entry name" value="VTC"/>
    <property type="match status" value="1"/>
</dbReference>
<dbReference type="OrthoDB" id="541850at2"/>
<dbReference type="GO" id="GO:0006799">
    <property type="term" value="P:polyphosphate biosynthetic process"/>
    <property type="evidence" value="ECO:0007669"/>
    <property type="project" value="UniProtKB-ARBA"/>
</dbReference>
<evidence type="ECO:0000313" key="4">
    <source>
        <dbReference type="Proteomes" id="UP000269041"/>
    </source>
</evidence>
<keyword evidence="4" id="KW-1185">Reference proteome</keyword>
<organism evidence="3 4">
    <name type="scientific">Vibrio pectenicida</name>
    <dbReference type="NCBI Taxonomy" id="62763"/>
    <lineage>
        <taxon>Bacteria</taxon>
        <taxon>Pseudomonadati</taxon>
        <taxon>Pseudomonadota</taxon>
        <taxon>Gammaproteobacteria</taxon>
        <taxon>Vibrionales</taxon>
        <taxon>Vibrionaceae</taxon>
        <taxon>Vibrio</taxon>
    </lineage>
</organism>
<name>A0A3R9FLN7_9VIBR</name>
<dbReference type="Gene3D" id="3.20.100.30">
    <property type="entry name" value="VTC, catalytic tunnel domain"/>
    <property type="match status" value="1"/>
</dbReference>
<dbReference type="AlphaFoldDB" id="A0A3R9FLN7"/>
<dbReference type="RefSeq" id="WP_125321665.1">
    <property type="nucleotide sequence ID" value="NZ_AP024889.1"/>
</dbReference>
<reference evidence="3 4" key="1">
    <citation type="submission" date="2018-12" db="EMBL/GenBank/DDBJ databases">
        <title>Genomic taxonomy of the Vibrionaceae family.</title>
        <authorList>
            <person name="Gomez-Gil B."/>
            <person name="Enciso-Ibarra K."/>
        </authorList>
    </citation>
    <scope>NUCLEOTIDE SEQUENCE [LARGE SCALE GENOMIC DNA]</scope>
    <source>
        <strain evidence="3 4">CAIM 594</strain>
    </source>
</reference>
<evidence type="ECO:0000313" key="3">
    <source>
        <dbReference type="EMBL" id="RSD30922.1"/>
    </source>
</evidence>
<reference evidence="2 5" key="2">
    <citation type="submission" date="2019-09" db="EMBL/GenBank/DDBJ databases">
        <title>Draft genome sequencing and comparative genomics of hatchery-associated Vibrios.</title>
        <authorList>
            <person name="Kehlet-Delgado H."/>
            <person name="Mueller R.S."/>
        </authorList>
    </citation>
    <scope>NUCLEOTIDE SEQUENCE [LARGE SCALE GENOMIC DNA]</scope>
    <source>
        <strain evidence="2 5">99-46-Y</strain>
    </source>
</reference>
<protein>
    <submittedName>
        <fullName evidence="3">Polyphosphate polymerase domain-containing protein</fullName>
    </submittedName>
</protein>
<feature type="domain" description="VTC" evidence="1">
    <location>
        <begin position="4"/>
        <end position="220"/>
    </location>
</feature>
<accession>A0A3R9FLN7</accession>
<evidence type="ECO:0000313" key="5">
    <source>
        <dbReference type="Proteomes" id="UP000565719"/>
    </source>
</evidence>
<sequence>MSKRFEIKVPIPLNRLNMVENWLMLHPNQFKTHHPDRHVNSLYLDSPNFRRFEENLSGITQRRKTRIRWYGDLANPKESRLEFKYRRGGKGSKNIHPLNIDWLDHNSWRGLLDTCRQQLPLAAQVCWECESVPVLISRYRRRYLISANGHIRATFDDDIQCFDQRYSDQINIDKGKSLGDYVLLEIKTDAEHENALSSLVATCPLRPSRHSKYVNGIRQLMWY</sequence>
<dbReference type="InterPro" id="IPR042267">
    <property type="entry name" value="VTC_sf"/>
</dbReference>